<evidence type="ECO:0000313" key="3">
    <source>
        <dbReference type="EMBL" id="GLS13155.1"/>
    </source>
</evidence>
<dbReference type="GO" id="GO:0016301">
    <property type="term" value="F:kinase activity"/>
    <property type="evidence" value="ECO:0007669"/>
    <property type="project" value="UniProtKB-KW"/>
</dbReference>
<dbReference type="Proteomes" id="UP001156903">
    <property type="component" value="Unassembled WGS sequence"/>
</dbReference>
<feature type="domain" description="2TM" evidence="2">
    <location>
        <begin position="12"/>
        <end position="84"/>
    </location>
</feature>
<keyword evidence="3" id="KW-0418">Kinase</keyword>
<organism evidence="3 4">
    <name type="scientific">Hydrogenophaga electricum</name>
    <dbReference type="NCBI Taxonomy" id="1230953"/>
    <lineage>
        <taxon>Bacteria</taxon>
        <taxon>Pseudomonadati</taxon>
        <taxon>Pseudomonadota</taxon>
        <taxon>Betaproteobacteria</taxon>
        <taxon>Burkholderiales</taxon>
        <taxon>Comamonadaceae</taxon>
        <taxon>Hydrogenophaga</taxon>
    </lineage>
</organism>
<reference evidence="4" key="1">
    <citation type="journal article" date="2019" name="Int. J. Syst. Evol. Microbiol.">
        <title>The Global Catalogue of Microorganisms (GCM) 10K type strain sequencing project: providing services to taxonomists for standard genome sequencing and annotation.</title>
        <authorList>
            <consortium name="The Broad Institute Genomics Platform"/>
            <consortium name="The Broad Institute Genome Sequencing Center for Infectious Disease"/>
            <person name="Wu L."/>
            <person name="Ma J."/>
        </authorList>
    </citation>
    <scope>NUCLEOTIDE SEQUENCE [LARGE SCALE GENOMIC DNA]</scope>
    <source>
        <strain evidence="4">NBRC 109341</strain>
    </source>
</reference>
<comment type="caution">
    <text evidence="3">The sequence shown here is derived from an EMBL/GenBank/DDBJ whole genome shotgun (WGS) entry which is preliminary data.</text>
</comment>
<feature type="transmembrane region" description="Helical" evidence="1">
    <location>
        <begin position="20"/>
        <end position="40"/>
    </location>
</feature>
<proteinExistence type="predicted"/>
<evidence type="ECO:0000256" key="1">
    <source>
        <dbReference type="SAM" id="Phobius"/>
    </source>
</evidence>
<dbReference type="EMBL" id="BSPB01000003">
    <property type="protein sequence ID" value="GLS13155.1"/>
    <property type="molecule type" value="Genomic_DNA"/>
</dbReference>
<keyword evidence="1" id="KW-0472">Membrane</keyword>
<protein>
    <submittedName>
        <fullName evidence="3">Histidine kinase</fullName>
    </submittedName>
</protein>
<keyword evidence="4" id="KW-1185">Reference proteome</keyword>
<sequence length="91" mass="10320">MHPHPDTLEHLARRRAGMKLGWYVHASVYALVTLLLWTLAQHAGRDWAIFPTLGWGLGLAIHGVVVFLHGSDVLEKQVERERIRLGLPPRN</sequence>
<gene>
    <name evidence="3" type="ORF">GCM10007935_05840</name>
</gene>
<feature type="transmembrane region" description="Helical" evidence="1">
    <location>
        <begin position="52"/>
        <end position="74"/>
    </location>
</feature>
<keyword evidence="1" id="KW-0812">Transmembrane</keyword>
<keyword evidence="3" id="KW-0808">Transferase</keyword>
<evidence type="ECO:0000259" key="2">
    <source>
        <dbReference type="Pfam" id="PF13239"/>
    </source>
</evidence>
<accession>A0ABQ6BZT8</accession>
<evidence type="ECO:0000313" key="4">
    <source>
        <dbReference type="Proteomes" id="UP001156903"/>
    </source>
</evidence>
<dbReference type="Pfam" id="PF13239">
    <property type="entry name" value="2TM"/>
    <property type="match status" value="1"/>
</dbReference>
<name>A0ABQ6BZT8_9BURK</name>
<dbReference type="InterPro" id="IPR025698">
    <property type="entry name" value="2TM_dom"/>
</dbReference>
<dbReference type="RefSeq" id="WP_284306627.1">
    <property type="nucleotide sequence ID" value="NZ_BSPB01000003.1"/>
</dbReference>
<keyword evidence="1" id="KW-1133">Transmembrane helix</keyword>